<protein>
    <submittedName>
        <fullName evidence="1">Uncharacterized protein</fullName>
    </submittedName>
</protein>
<dbReference type="Proteomes" id="UP000692954">
    <property type="component" value="Unassembled WGS sequence"/>
</dbReference>
<name>A0A8S1RSL7_9CILI</name>
<gene>
    <name evidence="1" type="ORF">PSON_ATCC_30995.1.T2560013</name>
</gene>
<evidence type="ECO:0000313" key="1">
    <source>
        <dbReference type="EMBL" id="CAD8130015.1"/>
    </source>
</evidence>
<accession>A0A8S1RSL7</accession>
<organism evidence="1 2">
    <name type="scientific">Paramecium sonneborni</name>
    <dbReference type="NCBI Taxonomy" id="65129"/>
    <lineage>
        <taxon>Eukaryota</taxon>
        <taxon>Sar</taxon>
        <taxon>Alveolata</taxon>
        <taxon>Ciliophora</taxon>
        <taxon>Intramacronucleata</taxon>
        <taxon>Oligohymenophorea</taxon>
        <taxon>Peniculida</taxon>
        <taxon>Parameciidae</taxon>
        <taxon>Paramecium</taxon>
    </lineage>
</organism>
<comment type="caution">
    <text evidence="1">The sequence shown here is derived from an EMBL/GenBank/DDBJ whole genome shotgun (WGS) entry which is preliminary data.</text>
</comment>
<keyword evidence="2" id="KW-1185">Reference proteome</keyword>
<evidence type="ECO:0000313" key="2">
    <source>
        <dbReference type="Proteomes" id="UP000692954"/>
    </source>
</evidence>
<dbReference type="EMBL" id="CAJJDN010000256">
    <property type="protein sequence ID" value="CAD8130015.1"/>
    <property type="molecule type" value="Genomic_DNA"/>
</dbReference>
<proteinExistence type="predicted"/>
<sequence>MMDDNIVPSSIIKLLYDKSQDKKHKGCQQLRLLVQSYAINGKELLIKQIIETLKIKFTTSSQFYLKRQGMYAIQTVAEILVKESPQLAERCRKDRGLNIQETMFTSQSLISLFHNNGKIIGNILRQ</sequence>
<reference evidence="1" key="1">
    <citation type="submission" date="2021-01" db="EMBL/GenBank/DDBJ databases">
        <authorList>
            <consortium name="Genoscope - CEA"/>
            <person name="William W."/>
        </authorList>
    </citation>
    <scope>NUCLEOTIDE SEQUENCE</scope>
</reference>
<dbReference type="AlphaFoldDB" id="A0A8S1RSL7"/>